<dbReference type="InterPro" id="IPR000801">
    <property type="entry name" value="Esterase-like"/>
</dbReference>
<dbReference type="SUPFAM" id="SSF53474">
    <property type="entry name" value="alpha/beta-Hydrolases"/>
    <property type="match status" value="1"/>
</dbReference>
<dbReference type="Proteomes" id="UP000488299">
    <property type="component" value="Unassembled WGS sequence"/>
</dbReference>
<comment type="caution">
    <text evidence="2">The sequence shown here is derived from an EMBL/GenBank/DDBJ whole genome shotgun (WGS) entry which is preliminary data.</text>
</comment>
<gene>
    <name evidence="2" type="ORF">F5984_21165</name>
</gene>
<dbReference type="InterPro" id="IPR050583">
    <property type="entry name" value="Mycobacterial_A85_antigen"/>
</dbReference>
<feature type="chain" id="PRO_5029837993" evidence="1">
    <location>
        <begin position="22"/>
        <end position="275"/>
    </location>
</feature>
<name>A0A7J5TUC1_9BACT</name>
<protein>
    <submittedName>
        <fullName evidence="2">Esterase family protein</fullName>
    </submittedName>
</protein>
<feature type="signal peptide" evidence="1">
    <location>
        <begin position="1"/>
        <end position="21"/>
    </location>
</feature>
<dbReference type="RefSeq" id="WP_152126216.1">
    <property type="nucleotide sequence ID" value="NZ_WELI01000010.1"/>
</dbReference>
<evidence type="ECO:0000313" key="2">
    <source>
        <dbReference type="EMBL" id="KAB7727581.1"/>
    </source>
</evidence>
<evidence type="ECO:0000313" key="3">
    <source>
        <dbReference type="Proteomes" id="UP000488299"/>
    </source>
</evidence>
<organism evidence="2 3">
    <name type="scientific">Rudanella paleaurantiibacter</name>
    <dbReference type="NCBI Taxonomy" id="2614655"/>
    <lineage>
        <taxon>Bacteria</taxon>
        <taxon>Pseudomonadati</taxon>
        <taxon>Bacteroidota</taxon>
        <taxon>Cytophagia</taxon>
        <taxon>Cytophagales</taxon>
        <taxon>Cytophagaceae</taxon>
        <taxon>Rudanella</taxon>
    </lineage>
</organism>
<dbReference type="InterPro" id="IPR029058">
    <property type="entry name" value="AB_hydrolase_fold"/>
</dbReference>
<dbReference type="Gene3D" id="3.40.50.1820">
    <property type="entry name" value="alpha/beta hydrolase"/>
    <property type="match status" value="1"/>
</dbReference>
<reference evidence="2 3" key="1">
    <citation type="submission" date="2019-10" db="EMBL/GenBank/DDBJ databases">
        <title>Rudanella paleaurantiibacter sp. nov., isolated from sludge.</title>
        <authorList>
            <person name="Xu S.Q."/>
        </authorList>
    </citation>
    <scope>NUCLEOTIDE SEQUENCE [LARGE SCALE GENOMIC DNA]</scope>
    <source>
        <strain evidence="2 3">HX-22-17</strain>
    </source>
</reference>
<dbReference type="PANTHER" id="PTHR48098">
    <property type="entry name" value="ENTEROCHELIN ESTERASE-RELATED"/>
    <property type="match status" value="1"/>
</dbReference>
<keyword evidence="3" id="KW-1185">Reference proteome</keyword>
<dbReference type="AlphaFoldDB" id="A0A7J5TUC1"/>
<dbReference type="PANTHER" id="PTHR48098:SF1">
    <property type="entry name" value="DIACYLGLYCEROL ACYLTRANSFERASE_MYCOLYLTRANSFERASE AG85A"/>
    <property type="match status" value="1"/>
</dbReference>
<keyword evidence="1" id="KW-0732">Signal</keyword>
<accession>A0A7J5TUC1</accession>
<dbReference type="Pfam" id="PF00756">
    <property type="entry name" value="Esterase"/>
    <property type="match status" value="1"/>
</dbReference>
<sequence>MNPVRILFLFFLLVSAGSLRAAKIDTVETYSASMKKTIKAVVLTPDSYNSGREFPVVYLLHGYSGNYADWVKKAPALAGAVDAQGVIVVCPDGNYGSWYFDSPVDASFRYETYLANELVNWVDTHYRTVKNRQGRAITGLSMGGHGALYLAFRHQDVFGAAGSMSGGVDIRPFPANWDIAKRLGTYAQFPERWEQNTVINMLHLLMPGSLALIIDCGTEDFFFRVNNNLHDKLLERNIAHDYITRPGGHNWAYWNNAVNYQLLFMRQFFDKPKRN</sequence>
<dbReference type="GO" id="GO:0016747">
    <property type="term" value="F:acyltransferase activity, transferring groups other than amino-acyl groups"/>
    <property type="evidence" value="ECO:0007669"/>
    <property type="project" value="TreeGrafter"/>
</dbReference>
<proteinExistence type="predicted"/>
<dbReference type="EMBL" id="WELI01000010">
    <property type="protein sequence ID" value="KAB7727581.1"/>
    <property type="molecule type" value="Genomic_DNA"/>
</dbReference>
<evidence type="ECO:0000256" key="1">
    <source>
        <dbReference type="SAM" id="SignalP"/>
    </source>
</evidence>